<dbReference type="Gene3D" id="6.10.340.10">
    <property type="match status" value="1"/>
</dbReference>
<dbReference type="SMART" id="SM00304">
    <property type="entry name" value="HAMP"/>
    <property type="match status" value="1"/>
</dbReference>
<keyword evidence="1 3" id="KW-0479">Metal-binding</keyword>
<keyword evidence="3" id="KW-0349">Heme</keyword>
<proteinExistence type="predicted"/>
<dbReference type="SUPFAM" id="SSF158472">
    <property type="entry name" value="HAMP domain-like"/>
    <property type="match status" value="1"/>
</dbReference>
<dbReference type="Proteomes" id="UP000658514">
    <property type="component" value="Unassembled WGS sequence"/>
</dbReference>
<dbReference type="EMBL" id="JACJQH010000010">
    <property type="protein sequence ID" value="MBD2195516.1"/>
    <property type="molecule type" value="Genomic_DNA"/>
</dbReference>
<dbReference type="PROSITE" id="PS50885">
    <property type="entry name" value="HAMP"/>
    <property type="match status" value="1"/>
</dbReference>
<evidence type="ECO:0000256" key="2">
    <source>
        <dbReference type="ARBA" id="ARBA00023004"/>
    </source>
</evidence>
<evidence type="ECO:0000259" key="5">
    <source>
        <dbReference type="PROSITE" id="PS50885"/>
    </source>
</evidence>
<dbReference type="PROSITE" id="PS51007">
    <property type="entry name" value="CYTC"/>
    <property type="match status" value="1"/>
</dbReference>
<organism evidence="7 8">
    <name type="scientific">Calothrix parietina FACHB-288</name>
    <dbReference type="NCBI Taxonomy" id="2692896"/>
    <lineage>
        <taxon>Bacteria</taxon>
        <taxon>Bacillati</taxon>
        <taxon>Cyanobacteriota</taxon>
        <taxon>Cyanophyceae</taxon>
        <taxon>Nostocales</taxon>
        <taxon>Calotrichaceae</taxon>
        <taxon>Calothrix</taxon>
    </lineage>
</organism>
<dbReference type="PANTHER" id="PTHR32089:SF112">
    <property type="entry name" value="LYSOZYME-LIKE PROTEIN-RELATED"/>
    <property type="match status" value="1"/>
</dbReference>
<reference evidence="7 8" key="1">
    <citation type="journal article" date="2020" name="ISME J.">
        <title>Comparative genomics reveals insights into cyanobacterial evolution and habitat adaptation.</title>
        <authorList>
            <person name="Chen M.Y."/>
            <person name="Teng W.K."/>
            <person name="Zhao L."/>
            <person name="Hu C.X."/>
            <person name="Zhou Y.K."/>
            <person name="Han B.P."/>
            <person name="Song L.R."/>
            <person name="Shu W.S."/>
        </authorList>
    </citation>
    <scope>NUCLEOTIDE SEQUENCE [LARGE SCALE GENOMIC DNA]</scope>
    <source>
        <strain evidence="7 8">FACHB-288</strain>
    </source>
</reference>
<keyword evidence="4" id="KW-0472">Membrane</keyword>
<dbReference type="Pfam" id="PF11845">
    <property type="entry name" value="Tll0287-like"/>
    <property type="match status" value="1"/>
</dbReference>
<dbReference type="InterPro" id="IPR009056">
    <property type="entry name" value="Cyt_c-like_dom"/>
</dbReference>
<feature type="domain" description="Cytochrome c" evidence="6">
    <location>
        <begin position="142"/>
        <end position="284"/>
    </location>
</feature>
<evidence type="ECO:0000256" key="1">
    <source>
        <dbReference type="ARBA" id="ARBA00022723"/>
    </source>
</evidence>
<sequence length="301" mass="33989">MKIGTKVNLILIVVFIGGILISGTALSQVLEHNAEKEVSSKAVVIMQIANSLRQYTNDRVQPLLLPKVETQEVFIPESIPTFSVREMVEIYRKNNPNFLAFSYKDAALNPTNFRDKADDFEADILKKFRQQPDKKDQELSGFINTSGEKIFYTARPFIVNQESCLRCHSTPEAAPKSQITAYGRENGFGWKLHEIVAAQMVYVPAEEIFKTAQRSSYLILGMLVIIFIVIVIIINFLIKKTVIQRIKSIANVAEKVSIGDMEASFGKQDKDEIGMLAEAFNRMKYSLEIALDMLNNNTNIK</sequence>
<protein>
    <submittedName>
        <fullName evidence="7">DUF3365 domain-containing protein</fullName>
    </submittedName>
</protein>
<keyword evidence="4" id="KW-1133">Transmembrane helix</keyword>
<evidence type="ECO:0000313" key="7">
    <source>
        <dbReference type="EMBL" id="MBD2195516.1"/>
    </source>
</evidence>
<dbReference type="Pfam" id="PF00672">
    <property type="entry name" value="HAMP"/>
    <property type="match status" value="1"/>
</dbReference>
<dbReference type="CDD" id="cd06225">
    <property type="entry name" value="HAMP"/>
    <property type="match status" value="1"/>
</dbReference>
<accession>A0ABR8A6A8</accession>
<evidence type="ECO:0000259" key="6">
    <source>
        <dbReference type="PROSITE" id="PS51007"/>
    </source>
</evidence>
<dbReference type="RefSeq" id="WP_190549252.1">
    <property type="nucleotide sequence ID" value="NZ_CAWPNO010000002.1"/>
</dbReference>
<keyword evidence="4" id="KW-0812">Transmembrane</keyword>
<dbReference type="InterPro" id="IPR021796">
    <property type="entry name" value="Tll0287-like_dom"/>
</dbReference>
<evidence type="ECO:0000256" key="4">
    <source>
        <dbReference type="SAM" id="Phobius"/>
    </source>
</evidence>
<evidence type="ECO:0000313" key="8">
    <source>
        <dbReference type="Proteomes" id="UP000658514"/>
    </source>
</evidence>
<feature type="domain" description="HAMP" evidence="5">
    <location>
        <begin position="240"/>
        <end position="292"/>
    </location>
</feature>
<gene>
    <name evidence="7" type="ORF">H6G24_08445</name>
</gene>
<name>A0ABR8A6A8_9CYAN</name>
<dbReference type="InterPro" id="IPR003660">
    <property type="entry name" value="HAMP_dom"/>
</dbReference>
<keyword evidence="2 3" id="KW-0408">Iron</keyword>
<evidence type="ECO:0000256" key="3">
    <source>
        <dbReference type="PROSITE-ProRule" id="PRU00433"/>
    </source>
</evidence>
<dbReference type="PANTHER" id="PTHR32089">
    <property type="entry name" value="METHYL-ACCEPTING CHEMOTAXIS PROTEIN MCPB"/>
    <property type="match status" value="1"/>
</dbReference>
<feature type="transmembrane region" description="Helical" evidence="4">
    <location>
        <begin position="217"/>
        <end position="238"/>
    </location>
</feature>
<comment type="caution">
    <text evidence="7">The sequence shown here is derived from an EMBL/GenBank/DDBJ whole genome shotgun (WGS) entry which is preliminary data.</text>
</comment>
<keyword evidence="8" id="KW-1185">Reference proteome</keyword>